<protein>
    <submittedName>
        <fullName evidence="2">Uncharacterized protein</fullName>
    </submittedName>
</protein>
<reference evidence="2" key="1">
    <citation type="submission" date="2023-07" db="EMBL/GenBank/DDBJ databases">
        <title>Sequencing the genomes of 1000 actinobacteria strains.</title>
        <authorList>
            <person name="Klenk H.-P."/>
        </authorList>
    </citation>
    <scope>NUCLEOTIDE SEQUENCE</scope>
    <source>
        <strain evidence="2">DSM 44707</strain>
    </source>
</reference>
<keyword evidence="1" id="KW-1133">Transmembrane helix</keyword>
<evidence type="ECO:0000313" key="2">
    <source>
        <dbReference type="EMBL" id="MDR7280813.1"/>
    </source>
</evidence>
<keyword evidence="1" id="KW-0812">Transmembrane</keyword>
<evidence type="ECO:0000256" key="1">
    <source>
        <dbReference type="SAM" id="Phobius"/>
    </source>
</evidence>
<dbReference type="EMBL" id="JAVDYB010000001">
    <property type="protein sequence ID" value="MDR7280813.1"/>
    <property type="molecule type" value="Genomic_DNA"/>
</dbReference>
<evidence type="ECO:0000313" key="3">
    <source>
        <dbReference type="Proteomes" id="UP001183643"/>
    </source>
</evidence>
<sequence length="196" mass="20955">MTELEDLRRELHAPLGPEAGTIDLDVIVAKGRRLRWRRRLIVAGTAAAVLAAGVAVPVLYRPDPPVGPVAAGETAPSAGWIRTGAPDGRILQLERGPDGRLLLVTGWALGESLVVQAEMSDGASDRVPGFHVFTVPGETGVVFGYHVGPADRIVAEIDGRTEEAQRWPWPDDPGIVVFWFPAVESPDPVVGNPRVI</sequence>
<name>A0AAE4CE61_9ACTN</name>
<organism evidence="2 3">
    <name type="scientific">Catenuloplanes atrovinosus</name>
    <dbReference type="NCBI Taxonomy" id="137266"/>
    <lineage>
        <taxon>Bacteria</taxon>
        <taxon>Bacillati</taxon>
        <taxon>Actinomycetota</taxon>
        <taxon>Actinomycetes</taxon>
        <taxon>Micromonosporales</taxon>
        <taxon>Micromonosporaceae</taxon>
        <taxon>Catenuloplanes</taxon>
    </lineage>
</organism>
<keyword evidence="3" id="KW-1185">Reference proteome</keyword>
<dbReference type="AlphaFoldDB" id="A0AAE4CE61"/>
<comment type="caution">
    <text evidence="2">The sequence shown here is derived from an EMBL/GenBank/DDBJ whole genome shotgun (WGS) entry which is preliminary data.</text>
</comment>
<gene>
    <name evidence="2" type="ORF">J2S41_007591</name>
</gene>
<dbReference type="RefSeq" id="WP_310375576.1">
    <property type="nucleotide sequence ID" value="NZ_JAVDYB010000001.1"/>
</dbReference>
<proteinExistence type="predicted"/>
<dbReference type="Proteomes" id="UP001183643">
    <property type="component" value="Unassembled WGS sequence"/>
</dbReference>
<keyword evidence="1" id="KW-0472">Membrane</keyword>
<feature type="transmembrane region" description="Helical" evidence="1">
    <location>
        <begin position="40"/>
        <end position="60"/>
    </location>
</feature>
<accession>A0AAE4CE61</accession>